<dbReference type="AlphaFoldDB" id="A0A932MLL6"/>
<proteinExistence type="predicted"/>
<feature type="region of interest" description="Disordered" evidence="1">
    <location>
        <begin position="221"/>
        <end position="255"/>
    </location>
</feature>
<accession>A0A932MLL6</accession>
<dbReference type="Proteomes" id="UP000782312">
    <property type="component" value="Unassembled WGS sequence"/>
</dbReference>
<dbReference type="PROSITE" id="PS51257">
    <property type="entry name" value="PROKAR_LIPOPROTEIN"/>
    <property type="match status" value="1"/>
</dbReference>
<feature type="compositionally biased region" description="Low complexity" evidence="1">
    <location>
        <begin position="223"/>
        <end position="236"/>
    </location>
</feature>
<evidence type="ECO:0008006" key="5">
    <source>
        <dbReference type="Google" id="ProtNLM"/>
    </source>
</evidence>
<protein>
    <recommendedName>
        <fullName evidence="5">ABC-type transport auxiliary lipoprotein component domain-containing protein</fullName>
    </recommendedName>
</protein>
<keyword evidence="2" id="KW-0732">Signal</keyword>
<comment type="caution">
    <text evidence="3">The sequence shown here is derived from an EMBL/GenBank/DDBJ whole genome shotgun (WGS) entry which is preliminary data.</text>
</comment>
<feature type="signal peptide" evidence="2">
    <location>
        <begin position="1"/>
        <end position="30"/>
    </location>
</feature>
<evidence type="ECO:0000256" key="1">
    <source>
        <dbReference type="SAM" id="MobiDB-lite"/>
    </source>
</evidence>
<sequence>MKIRALRTWIPAGRSAGLLALALAAGLAGCATERIQHAVSLHYEGTDAPRLFQGAQSPTVVVTPFQDRRVNPERLGVYYWQRLIVDMIPRGGTASSALTAMAAEFLQRMGMRPVEGRWDGEATSLHAIPADYALYGEILDLRFTGEGTLRDAANKGKVTIEVRLGSRANRTVVRRSVEVAPDETQFILFDNRYEHINRMEQVIRRSVSRAMRDSLTDLVRRTGAGQAPGQAPQGPARELPPAPGEPNPFERFQQR</sequence>
<name>A0A932MLL6_UNCTE</name>
<dbReference type="EMBL" id="JACPUR010000008">
    <property type="protein sequence ID" value="MBI3126685.1"/>
    <property type="molecule type" value="Genomic_DNA"/>
</dbReference>
<organism evidence="3 4">
    <name type="scientific">Tectimicrobiota bacterium</name>
    <dbReference type="NCBI Taxonomy" id="2528274"/>
    <lineage>
        <taxon>Bacteria</taxon>
        <taxon>Pseudomonadati</taxon>
        <taxon>Nitrospinota/Tectimicrobiota group</taxon>
        <taxon>Candidatus Tectimicrobiota</taxon>
    </lineage>
</organism>
<reference evidence="3" key="1">
    <citation type="submission" date="2020-07" db="EMBL/GenBank/DDBJ databases">
        <title>Huge and variable diversity of episymbiotic CPR bacteria and DPANN archaea in groundwater ecosystems.</title>
        <authorList>
            <person name="He C.Y."/>
            <person name="Keren R."/>
            <person name="Whittaker M."/>
            <person name="Farag I.F."/>
            <person name="Doudna J."/>
            <person name="Cate J.H.D."/>
            <person name="Banfield J.F."/>
        </authorList>
    </citation>
    <scope>NUCLEOTIDE SEQUENCE</scope>
    <source>
        <strain evidence="3">NC_groundwater_763_Ag_S-0.2um_68_21</strain>
    </source>
</reference>
<evidence type="ECO:0000313" key="3">
    <source>
        <dbReference type="EMBL" id="MBI3126685.1"/>
    </source>
</evidence>
<evidence type="ECO:0000313" key="4">
    <source>
        <dbReference type="Proteomes" id="UP000782312"/>
    </source>
</evidence>
<gene>
    <name evidence="3" type="ORF">HYZ11_03670</name>
</gene>
<evidence type="ECO:0000256" key="2">
    <source>
        <dbReference type="SAM" id="SignalP"/>
    </source>
</evidence>
<feature type="chain" id="PRO_5037979072" description="ABC-type transport auxiliary lipoprotein component domain-containing protein" evidence="2">
    <location>
        <begin position="31"/>
        <end position="255"/>
    </location>
</feature>